<dbReference type="GO" id="GO:0016853">
    <property type="term" value="F:isomerase activity"/>
    <property type="evidence" value="ECO:0007669"/>
    <property type="project" value="UniProtKB-KW"/>
</dbReference>
<protein>
    <submittedName>
        <fullName evidence="2">Sugar phosphate isomerase/epimerase</fullName>
    </submittedName>
</protein>
<dbReference type="InterPro" id="IPR050312">
    <property type="entry name" value="IolE/XylAMocC-like"/>
</dbReference>
<dbReference type="PROSITE" id="PS51318">
    <property type="entry name" value="TAT"/>
    <property type="match status" value="1"/>
</dbReference>
<feature type="domain" description="Xylose isomerase-like TIM barrel" evidence="1">
    <location>
        <begin position="55"/>
        <end position="262"/>
    </location>
</feature>
<dbReference type="SUPFAM" id="SSF51658">
    <property type="entry name" value="Xylose isomerase-like"/>
    <property type="match status" value="1"/>
</dbReference>
<name>A0A372IUA3_9BACT</name>
<dbReference type="Pfam" id="PF01261">
    <property type="entry name" value="AP_endonuc_2"/>
    <property type="match status" value="1"/>
</dbReference>
<comment type="caution">
    <text evidence="2">The sequence shown here is derived from an EMBL/GenBank/DDBJ whole genome shotgun (WGS) entry which is preliminary data.</text>
</comment>
<reference evidence="2 3" key="1">
    <citation type="submission" date="2018-08" db="EMBL/GenBank/DDBJ databases">
        <title>Acidipila sp. 4G-K13, an acidobacterium isolated from forest soil.</title>
        <authorList>
            <person name="Gao Z.-H."/>
            <person name="Qiu L.-H."/>
        </authorList>
    </citation>
    <scope>NUCLEOTIDE SEQUENCE [LARGE SCALE GENOMIC DNA]</scope>
    <source>
        <strain evidence="2 3">4G-K13</strain>
    </source>
</reference>
<sequence length="285" mass="31273">MPVTRRTFLGSATAVAAAALFLSRQGRASALGLPVSLQLYSVRTLLPNDFDGTLKQLAALGYREVEAAGFYNRSADSVKASMQAAGLRCVSAHYPLGTLQPQLDSIIEYGRALGLAYIVCSSPMHKQPGAGRAPLSLDDWRWNADQFNQVGEKIRAAGMHFAYHNHMAEFGAIDGVLPYDELLKHTDPAKVSFELDCGWVVVGGQSPVDYLKRHGSRMVMLHVKDFKDNKPPSVELGAGSIDYAPIFAAAAKYAHIRHCFVEQEEFQTPIMDALKVDAQYMQRAR</sequence>
<evidence type="ECO:0000259" key="1">
    <source>
        <dbReference type="Pfam" id="PF01261"/>
    </source>
</evidence>
<dbReference type="PANTHER" id="PTHR12110">
    <property type="entry name" value="HYDROXYPYRUVATE ISOMERASE"/>
    <property type="match status" value="1"/>
</dbReference>
<proteinExistence type="predicted"/>
<dbReference type="PANTHER" id="PTHR12110:SF41">
    <property type="entry name" value="INOSOSE DEHYDRATASE"/>
    <property type="match status" value="1"/>
</dbReference>
<dbReference type="InterPro" id="IPR006311">
    <property type="entry name" value="TAT_signal"/>
</dbReference>
<keyword evidence="3" id="KW-1185">Reference proteome</keyword>
<dbReference type="AlphaFoldDB" id="A0A372IUA3"/>
<dbReference type="InterPro" id="IPR036237">
    <property type="entry name" value="Xyl_isomerase-like_sf"/>
</dbReference>
<keyword evidence="2" id="KW-0413">Isomerase</keyword>
<dbReference type="Proteomes" id="UP000264702">
    <property type="component" value="Unassembled WGS sequence"/>
</dbReference>
<organism evidence="2 3">
    <name type="scientific">Paracidobacterium acidisoli</name>
    <dbReference type="NCBI Taxonomy" id="2303751"/>
    <lineage>
        <taxon>Bacteria</taxon>
        <taxon>Pseudomonadati</taxon>
        <taxon>Acidobacteriota</taxon>
        <taxon>Terriglobia</taxon>
        <taxon>Terriglobales</taxon>
        <taxon>Acidobacteriaceae</taxon>
        <taxon>Paracidobacterium</taxon>
    </lineage>
</organism>
<dbReference type="RefSeq" id="WP_117297685.1">
    <property type="nucleotide sequence ID" value="NZ_QVQT02000001.1"/>
</dbReference>
<evidence type="ECO:0000313" key="2">
    <source>
        <dbReference type="EMBL" id="RFU18391.1"/>
    </source>
</evidence>
<dbReference type="InterPro" id="IPR013022">
    <property type="entry name" value="Xyl_isomerase-like_TIM-brl"/>
</dbReference>
<gene>
    <name evidence="2" type="ORF">D0Y96_02155</name>
</gene>
<dbReference type="Gene3D" id="3.20.20.150">
    <property type="entry name" value="Divalent-metal-dependent TIM barrel enzymes"/>
    <property type="match status" value="1"/>
</dbReference>
<accession>A0A372IUA3</accession>
<dbReference type="EMBL" id="QVQT01000001">
    <property type="protein sequence ID" value="RFU18391.1"/>
    <property type="molecule type" value="Genomic_DNA"/>
</dbReference>
<dbReference type="OrthoDB" id="9798407at2"/>
<evidence type="ECO:0000313" key="3">
    <source>
        <dbReference type="Proteomes" id="UP000264702"/>
    </source>
</evidence>